<feature type="transmembrane region" description="Helical" evidence="8">
    <location>
        <begin position="26"/>
        <end position="49"/>
    </location>
</feature>
<keyword evidence="6 8" id="KW-1133">Transmembrane helix</keyword>
<evidence type="ECO:0000256" key="4">
    <source>
        <dbReference type="ARBA" id="ARBA00022475"/>
    </source>
</evidence>
<feature type="transmembrane region" description="Helical" evidence="8">
    <location>
        <begin position="138"/>
        <end position="157"/>
    </location>
</feature>
<comment type="similarity">
    <text evidence="2">Belongs to the nicotinamide ribonucleoside (NR) uptake permease (TC 4.B.1) family.</text>
</comment>
<dbReference type="EMBL" id="BONK01000003">
    <property type="protein sequence ID" value="GIG20429.1"/>
    <property type="molecule type" value="Genomic_DNA"/>
</dbReference>
<dbReference type="InterPro" id="IPR006419">
    <property type="entry name" value="NMN_transpt_PnuC"/>
</dbReference>
<feature type="transmembrane region" description="Helical" evidence="8">
    <location>
        <begin position="55"/>
        <end position="72"/>
    </location>
</feature>
<evidence type="ECO:0000256" key="7">
    <source>
        <dbReference type="ARBA" id="ARBA00023136"/>
    </source>
</evidence>
<keyword evidence="5 8" id="KW-0812">Transmembrane</keyword>
<keyword evidence="7 8" id="KW-0472">Membrane</keyword>
<accession>A0A919P3I7</accession>
<dbReference type="GO" id="GO:0005886">
    <property type="term" value="C:plasma membrane"/>
    <property type="evidence" value="ECO:0007669"/>
    <property type="project" value="UniProtKB-SubCell"/>
</dbReference>
<feature type="transmembrane region" description="Helical" evidence="8">
    <location>
        <begin position="163"/>
        <end position="181"/>
    </location>
</feature>
<reference evidence="9" key="1">
    <citation type="submission" date="2021-01" db="EMBL/GenBank/DDBJ databases">
        <title>Whole genome shotgun sequence of Cellulomonas chitinilytica NBRC 110799.</title>
        <authorList>
            <person name="Komaki H."/>
            <person name="Tamura T."/>
        </authorList>
    </citation>
    <scope>NUCLEOTIDE SEQUENCE</scope>
    <source>
        <strain evidence="9">NBRC 110799</strain>
    </source>
</reference>
<proteinExistence type="inferred from homology"/>
<feature type="transmembrane region" description="Helical" evidence="8">
    <location>
        <begin position="188"/>
        <end position="206"/>
    </location>
</feature>
<dbReference type="PANTHER" id="PTHR36122">
    <property type="entry name" value="NICOTINAMIDE RIBOSIDE TRANSPORTER PNUC"/>
    <property type="match status" value="1"/>
</dbReference>
<evidence type="ECO:0000256" key="5">
    <source>
        <dbReference type="ARBA" id="ARBA00022692"/>
    </source>
</evidence>
<evidence type="ECO:0000256" key="1">
    <source>
        <dbReference type="ARBA" id="ARBA00004651"/>
    </source>
</evidence>
<organism evidence="9 10">
    <name type="scientific">Cellulomonas chitinilytica</name>
    <dbReference type="NCBI Taxonomy" id="398759"/>
    <lineage>
        <taxon>Bacteria</taxon>
        <taxon>Bacillati</taxon>
        <taxon>Actinomycetota</taxon>
        <taxon>Actinomycetes</taxon>
        <taxon>Micrococcales</taxon>
        <taxon>Cellulomonadaceae</taxon>
        <taxon>Cellulomonas</taxon>
    </lineage>
</organism>
<comment type="subcellular location">
    <subcellularLocation>
        <location evidence="1">Cell membrane</location>
        <topology evidence="1">Multi-pass membrane protein</topology>
    </subcellularLocation>
</comment>
<keyword evidence="4" id="KW-1003">Cell membrane</keyword>
<evidence type="ECO:0008006" key="11">
    <source>
        <dbReference type="Google" id="ProtNLM"/>
    </source>
</evidence>
<sequence length="234" mass="25626">MLLDVGTPTTTADRAVATTTARRRDLVVAVVAAALLTAASYGLGLAAGWVTRVEWLEALAVATSYASTALCIFQRRFNYVFGAVSTALYAVLFFRHGLVASAFLNVYLTPQLAYGWVRWRRDDRTRPVTWLSADRKWVPAYVGVTVVAYLVAAWLVGVLDGQLAWADSAILAGSILAQLLLDNKRIETWFVWIAVNVIAIWTYFTAGLVVAGVQYVIFIGTAVLGFAAWLRSTR</sequence>
<dbReference type="RefSeq" id="WP_203749795.1">
    <property type="nucleotide sequence ID" value="NZ_BONK01000003.1"/>
</dbReference>
<dbReference type="Proteomes" id="UP000632740">
    <property type="component" value="Unassembled WGS sequence"/>
</dbReference>
<feature type="transmembrane region" description="Helical" evidence="8">
    <location>
        <begin position="212"/>
        <end position="230"/>
    </location>
</feature>
<dbReference type="AlphaFoldDB" id="A0A919P3I7"/>
<keyword evidence="10" id="KW-1185">Reference proteome</keyword>
<evidence type="ECO:0000256" key="6">
    <source>
        <dbReference type="ARBA" id="ARBA00022989"/>
    </source>
</evidence>
<evidence type="ECO:0000256" key="8">
    <source>
        <dbReference type="SAM" id="Phobius"/>
    </source>
</evidence>
<comment type="caution">
    <text evidence="9">The sequence shown here is derived from an EMBL/GenBank/DDBJ whole genome shotgun (WGS) entry which is preliminary data.</text>
</comment>
<dbReference type="Pfam" id="PF04973">
    <property type="entry name" value="NMN_transporter"/>
    <property type="match status" value="1"/>
</dbReference>
<feature type="transmembrane region" description="Helical" evidence="8">
    <location>
        <begin position="77"/>
        <end position="94"/>
    </location>
</feature>
<keyword evidence="3" id="KW-0813">Transport</keyword>
<gene>
    <name evidence="9" type="ORF">Cch01nite_11530</name>
</gene>
<dbReference type="PANTHER" id="PTHR36122:SF2">
    <property type="entry name" value="NICOTINAMIDE RIBOSIDE TRANSPORTER PNUC"/>
    <property type="match status" value="1"/>
</dbReference>
<dbReference type="GO" id="GO:0034257">
    <property type="term" value="F:nicotinamide riboside transmembrane transporter activity"/>
    <property type="evidence" value="ECO:0007669"/>
    <property type="project" value="InterPro"/>
</dbReference>
<feature type="transmembrane region" description="Helical" evidence="8">
    <location>
        <begin position="100"/>
        <end position="117"/>
    </location>
</feature>
<dbReference type="NCBIfam" id="TIGR01528">
    <property type="entry name" value="NMN_trans_PnuC"/>
    <property type="match status" value="1"/>
</dbReference>
<evidence type="ECO:0000313" key="9">
    <source>
        <dbReference type="EMBL" id="GIG20429.1"/>
    </source>
</evidence>
<evidence type="ECO:0000313" key="10">
    <source>
        <dbReference type="Proteomes" id="UP000632740"/>
    </source>
</evidence>
<evidence type="ECO:0000256" key="3">
    <source>
        <dbReference type="ARBA" id="ARBA00022448"/>
    </source>
</evidence>
<evidence type="ECO:0000256" key="2">
    <source>
        <dbReference type="ARBA" id="ARBA00006669"/>
    </source>
</evidence>
<protein>
    <recommendedName>
        <fullName evidence="11">Nicotinamide mononucleotide transporter</fullName>
    </recommendedName>
</protein>
<name>A0A919P3I7_9CELL</name>